<dbReference type="SUPFAM" id="SSF52540">
    <property type="entry name" value="P-loop containing nucleoside triphosphate hydrolases"/>
    <property type="match status" value="1"/>
</dbReference>
<keyword evidence="5" id="KW-1185">Reference proteome</keyword>
<evidence type="ECO:0000256" key="2">
    <source>
        <dbReference type="SAM" id="MobiDB-lite"/>
    </source>
</evidence>
<keyword evidence="1" id="KW-0347">Helicase</keyword>
<comment type="caution">
    <text evidence="4">The sequence shown here is derived from an EMBL/GenBank/DDBJ whole genome shotgun (WGS) entry which is preliminary data.</text>
</comment>
<dbReference type="EMBL" id="JAEFCI010003072">
    <property type="protein sequence ID" value="KAG5461828.1"/>
    <property type="molecule type" value="Genomic_DNA"/>
</dbReference>
<dbReference type="Gene3D" id="3.40.50.300">
    <property type="entry name" value="P-loop containing nucleotide triphosphate hydrolases"/>
    <property type="match status" value="1"/>
</dbReference>
<dbReference type="GO" id="GO:0006310">
    <property type="term" value="P:DNA recombination"/>
    <property type="evidence" value="ECO:0007669"/>
    <property type="project" value="UniProtKB-KW"/>
</dbReference>
<keyword evidence="1" id="KW-0227">DNA damage</keyword>
<keyword evidence="1" id="KW-0547">Nucleotide-binding</keyword>
<dbReference type="GO" id="GO:0043139">
    <property type="term" value="F:5'-3' DNA helicase activity"/>
    <property type="evidence" value="ECO:0007669"/>
    <property type="project" value="UniProtKB-EC"/>
</dbReference>
<keyword evidence="1" id="KW-0233">DNA recombination</keyword>
<dbReference type="InterPro" id="IPR051055">
    <property type="entry name" value="PIF1_helicase"/>
</dbReference>
<reference evidence="4 5" key="1">
    <citation type="journal article" name="Sci. Rep.">
        <title>Genome-scale phylogenetic analyses confirm Olpidium as the closest living zoosporic fungus to the non-flagellated, terrestrial fungi.</title>
        <authorList>
            <person name="Chang Y."/>
            <person name="Rochon D."/>
            <person name="Sekimoto S."/>
            <person name="Wang Y."/>
            <person name="Chovatia M."/>
            <person name="Sandor L."/>
            <person name="Salamov A."/>
            <person name="Grigoriev I.V."/>
            <person name="Stajich J.E."/>
            <person name="Spatafora J.W."/>
        </authorList>
    </citation>
    <scope>NUCLEOTIDE SEQUENCE [LARGE SCALE GENOMIC DNA]</scope>
    <source>
        <strain evidence="4">S191</strain>
    </source>
</reference>
<comment type="catalytic activity">
    <reaction evidence="1">
        <text>ATP + H2O = ADP + phosphate + H(+)</text>
        <dbReference type="Rhea" id="RHEA:13065"/>
        <dbReference type="ChEBI" id="CHEBI:15377"/>
        <dbReference type="ChEBI" id="CHEBI:15378"/>
        <dbReference type="ChEBI" id="CHEBI:30616"/>
        <dbReference type="ChEBI" id="CHEBI:43474"/>
        <dbReference type="ChEBI" id="CHEBI:456216"/>
        <dbReference type="EC" id="5.6.2.3"/>
    </reaction>
</comment>
<feature type="region of interest" description="Disordered" evidence="2">
    <location>
        <begin position="1"/>
        <end position="101"/>
    </location>
</feature>
<evidence type="ECO:0000256" key="1">
    <source>
        <dbReference type="RuleBase" id="RU363044"/>
    </source>
</evidence>
<evidence type="ECO:0000313" key="4">
    <source>
        <dbReference type="EMBL" id="KAG5461828.1"/>
    </source>
</evidence>
<dbReference type="InterPro" id="IPR010285">
    <property type="entry name" value="DNA_helicase_pif1-like_DEAD"/>
</dbReference>
<dbReference type="Pfam" id="PF05970">
    <property type="entry name" value="PIF1"/>
    <property type="match status" value="1"/>
</dbReference>
<dbReference type="GO" id="GO:0016787">
    <property type="term" value="F:hydrolase activity"/>
    <property type="evidence" value="ECO:0007669"/>
    <property type="project" value="UniProtKB-KW"/>
</dbReference>
<proteinExistence type="inferred from homology"/>
<dbReference type="EC" id="5.6.2.3" evidence="1"/>
<protein>
    <recommendedName>
        <fullName evidence="1">ATP-dependent DNA helicase</fullName>
        <ecNumber evidence="1">5.6.2.3</ecNumber>
    </recommendedName>
</protein>
<dbReference type="Proteomes" id="UP000673691">
    <property type="component" value="Unassembled WGS sequence"/>
</dbReference>
<sequence>MTTEQGNQFIPMRTHRSARPVGLDDFPGGAPTGEFALRPHPNSTTRKQTLSLPARPVAPRSRSYPTGSASAAMGLTREPIAGHGSWHPRARSSQSPCRSSNAGPEWMGLHMFQQIAAFLVRKYTLYDEQMLAFLAIVNHQGHMLTGSPSQQAVPDYLRPLRISVTGPAGTEKSQIFAAIAEFFNIMNAKKLLKMTTPTGMAAVNIRGCTIHSEAKLRMSKQKLMSTKKTREDLETRWAEASCLLIDEIICQHKHSGYRKQIGEIIFLDNVREVAKYK</sequence>
<comment type="cofactor">
    <cofactor evidence="1">
        <name>Mg(2+)</name>
        <dbReference type="ChEBI" id="CHEBI:18420"/>
    </cofactor>
</comment>
<comment type="similarity">
    <text evidence="1">Belongs to the helicase family.</text>
</comment>
<organism evidence="4 5">
    <name type="scientific">Olpidium bornovanus</name>
    <dbReference type="NCBI Taxonomy" id="278681"/>
    <lineage>
        <taxon>Eukaryota</taxon>
        <taxon>Fungi</taxon>
        <taxon>Fungi incertae sedis</taxon>
        <taxon>Olpidiomycota</taxon>
        <taxon>Olpidiomycotina</taxon>
        <taxon>Olpidiomycetes</taxon>
        <taxon>Olpidiales</taxon>
        <taxon>Olpidiaceae</taxon>
        <taxon>Olpidium</taxon>
    </lineage>
</organism>
<feature type="domain" description="DNA helicase Pif1-like DEAD-box helicase" evidence="3">
    <location>
        <begin position="162"/>
        <end position="254"/>
    </location>
</feature>
<feature type="compositionally biased region" description="Polar residues" evidence="2">
    <location>
        <begin position="41"/>
        <end position="51"/>
    </location>
</feature>
<dbReference type="PANTHER" id="PTHR47642">
    <property type="entry name" value="ATP-DEPENDENT DNA HELICASE"/>
    <property type="match status" value="1"/>
</dbReference>
<feature type="compositionally biased region" description="Polar residues" evidence="2">
    <location>
        <begin position="91"/>
        <end position="101"/>
    </location>
</feature>
<gene>
    <name evidence="4" type="ORF">BJ554DRAFT_5921</name>
</gene>
<keyword evidence="1" id="KW-0067">ATP-binding</keyword>
<dbReference type="GO" id="GO:0000723">
    <property type="term" value="P:telomere maintenance"/>
    <property type="evidence" value="ECO:0007669"/>
    <property type="project" value="InterPro"/>
</dbReference>
<accession>A0A8H8DKL9</accession>
<keyword evidence="1" id="KW-0378">Hydrolase</keyword>
<dbReference type="AlphaFoldDB" id="A0A8H8DKL9"/>
<name>A0A8H8DKL9_9FUNG</name>
<dbReference type="GO" id="GO:0006281">
    <property type="term" value="P:DNA repair"/>
    <property type="evidence" value="ECO:0007669"/>
    <property type="project" value="UniProtKB-KW"/>
</dbReference>
<keyword evidence="1" id="KW-0234">DNA repair</keyword>
<evidence type="ECO:0000259" key="3">
    <source>
        <dbReference type="Pfam" id="PF05970"/>
    </source>
</evidence>
<dbReference type="OrthoDB" id="432234at2759"/>
<dbReference type="PANTHER" id="PTHR47642:SF5">
    <property type="entry name" value="ATP-DEPENDENT DNA HELICASE"/>
    <property type="match status" value="1"/>
</dbReference>
<dbReference type="InterPro" id="IPR027417">
    <property type="entry name" value="P-loop_NTPase"/>
</dbReference>
<dbReference type="GO" id="GO:0005524">
    <property type="term" value="F:ATP binding"/>
    <property type="evidence" value="ECO:0007669"/>
    <property type="project" value="UniProtKB-KW"/>
</dbReference>
<evidence type="ECO:0000313" key="5">
    <source>
        <dbReference type="Proteomes" id="UP000673691"/>
    </source>
</evidence>